<dbReference type="PANTHER" id="PTHR21310">
    <property type="entry name" value="AMINOGLYCOSIDE PHOSPHOTRANSFERASE-RELATED-RELATED"/>
    <property type="match status" value="1"/>
</dbReference>
<name>A0A840IMY2_9PSEU</name>
<dbReference type="InterPro" id="IPR011009">
    <property type="entry name" value="Kinase-like_dom_sf"/>
</dbReference>
<evidence type="ECO:0000259" key="1">
    <source>
        <dbReference type="Pfam" id="PF01636"/>
    </source>
</evidence>
<dbReference type="RefSeq" id="WP_312873754.1">
    <property type="nucleotide sequence ID" value="NZ_JACHMG010000001.1"/>
</dbReference>
<dbReference type="GO" id="GO:0016301">
    <property type="term" value="F:kinase activity"/>
    <property type="evidence" value="ECO:0007669"/>
    <property type="project" value="UniProtKB-KW"/>
</dbReference>
<dbReference type="PANTHER" id="PTHR21310:SF42">
    <property type="entry name" value="BIFUNCTIONAL AAC_APH"/>
    <property type="match status" value="1"/>
</dbReference>
<dbReference type="InterPro" id="IPR051678">
    <property type="entry name" value="AGP_Transferase"/>
</dbReference>
<keyword evidence="2" id="KW-0418">Kinase</keyword>
<dbReference type="Proteomes" id="UP000581769">
    <property type="component" value="Unassembled WGS sequence"/>
</dbReference>
<sequence>MRMHPGEPEIRPGLVSRLVAAQFPEWAGFPATRVASSGTDNALFRLGETLVVRLPRLSAAVGGLEREQRWLPWLGPRVPVRIPELVAVGRPGEGFPWPWSVLSWLPGRNPGAGDTGLAGDLGEFVAALHRVEPAGGPETQRGRPLRTRDEPTREAIAQLGGDPACVEAWERALAAPDWTGAPVWLHADLSPGNVLVSGGALSAVLDFGTAGVGDPAVDLIPAWNLLPAAERETFREAVGADAATWERGRGWALSIAAIQLPYYRETNPVLARNARHTLEAVVD</sequence>
<feature type="domain" description="Aminoglycoside phosphotransferase" evidence="1">
    <location>
        <begin position="33"/>
        <end position="251"/>
    </location>
</feature>
<keyword evidence="2" id="KW-0808">Transferase</keyword>
<dbReference type="InterPro" id="IPR002575">
    <property type="entry name" value="Aminoglycoside_PTrfase"/>
</dbReference>
<dbReference type="Gene3D" id="3.30.200.20">
    <property type="entry name" value="Phosphorylase Kinase, domain 1"/>
    <property type="match status" value="1"/>
</dbReference>
<dbReference type="AlphaFoldDB" id="A0A840IMY2"/>
<comment type="caution">
    <text evidence="2">The sequence shown here is derived from an EMBL/GenBank/DDBJ whole genome shotgun (WGS) entry which is preliminary data.</text>
</comment>
<dbReference type="Gene3D" id="3.90.1200.10">
    <property type="match status" value="1"/>
</dbReference>
<organism evidence="2 3">
    <name type="scientific">Amycolatopsis jiangsuensis</name>
    <dbReference type="NCBI Taxonomy" id="1181879"/>
    <lineage>
        <taxon>Bacteria</taxon>
        <taxon>Bacillati</taxon>
        <taxon>Actinomycetota</taxon>
        <taxon>Actinomycetes</taxon>
        <taxon>Pseudonocardiales</taxon>
        <taxon>Pseudonocardiaceae</taxon>
        <taxon>Amycolatopsis</taxon>
    </lineage>
</organism>
<dbReference type="SUPFAM" id="SSF56112">
    <property type="entry name" value="Protein kinase-like (PK-like)"/>
    <property type="match status" value="1"/>
</dbReference>
<dbReference type="CDD" id="cd05155">
    <property type="entry name" value="APH_ChoK_like_1"/>
    <property type="match status" value="1"/>
</dbReference>
<accession>A0A840IMY2</accession>
<evidence type="ECO:0000313" key="3">
    <source>
        <dbReference type="Proteomes" id="UP000581769"/>
    </source>
</evidence>
<evidence type="ECO:0000313" key="2">
    <source>
        <dbReference type="EMBL" id="MBB4683706.1"/>
    </source>
</evidence>
<gene>
    <name evidence="2" type="ORF">BJY18_001191</name>
</gene>
<keyword evidence="3" id="KW-1185">Reference proteome</keyword>
<protein>
    <submittedName>
        <fullName evidence="2">Aminoglycoside phosphotransferase (APT) family kinase protein</fullName>
    </submittedName>
</protein>
<dbReference type="EMBL" id="JACHMG010000001">
    <property type="protein sequence ID" value="MBB4683706.1"/>
    <property type="molecule type" value="Genomic_DNA"/>
</dbReference>
<dbReference type="Pfam" id="PF01636">
    <property type="entry name" value="APH"/>
    <property type="match status" value="1"/>
</dbReference>
<reference evidence="2 3" key="1">
    <citation type="submission" date="2020-08" db="EMBL/GenBank/DDBJ databases">
        <title>Sequencing the genomes of 1000 actinobacteria strains.</title>
        <authorList>
            <person name="Klenk H.-P."/>
        </authorList>
    </citation>
    <scope>NUCLEOTIDE SEQUENCE [LARGE SCALE GENOMIC DNA]</scope>
    <source>
        <strain evidence="2 3">DSM 45859</strain>
    </source>
</reference>
<proteinExistence type="predicted"/>